<dbReference type="Proteomes" id="UP000638353">
    <property type="component" value="Unassembled WGS sequence"/>
</dbReference>
<gene>
    <name evidence="1" type="ORF">GCM10010334_16780</name>
</gene>
<reference evidence="1" key="2">
    <citation type="submission" date="2020-09" db="EMBL/GenBank/DDBJ databases">
        <authorList>
            <person name="Sun Q."/>
            <person name="Ohkuma M."/>
        </authorList>
    </citation>
    <scope>NUCLEOTIDE SEQUENCE</scope>
    <source>
        <strain evidence="1">JCM 4637</strain>
    </source>
</reference>
<protein>
    <recommendedName>
        <fullName evidence="3">TetR family transcriptional regulator</fullName>
    </recommendedName>
</protein>
<dbReference type="EMBL" id="BMVC01000003">
    <property type="protein sequence ID" value="GHC86073.1"/>
    <property type="molecule type" value="Genomic_DNA"/>
</dbReference>
<dbReference type="SUPFAM" id="SSF48498">
    <property type="entry name" value="Tetracyclin repressor-like, C-terminal domain"/>
    <property type="match status" value="1"/>
</dbReference>
<evidence type="ECO:0000313" key="1">
    <source>
        <dbReference type="EMBL" id="GHC86073.1"/>
    </source>
</evidence>
<evidence type="ECO:0008006" key="3">
    <source>
        <dbReference type="Google" id="ProtNLM"/>
    </source>
</evidence>
<sequence length="179" mass="19143">MSQLVEFLQTGWACEISCAQVSVVPSVTQTAYAHFGSREALLAAVRDEVSRRAVAVLDAADTGSGPAVDALGRFLDAAAELMMHQAVSIRVDPGTDEQGEAARHRPVEERLEALIRRGRATGEFRTDLETGWLIAATIALGHAADARIRSGHLGARAATEQYRASVMRLYGATEPDAGR</sequence>
<evidence type="ECO:0000313" key="2">
    <source>
        <dbReference type="Proteomes" id="UP000638353"/>
    </source>
</evidence>
<organism evidence="1 2">
    <name type="scientific">Streptomyces finlayi</name>
    <dbReference type="NCBI Taxonomy" id="67296"/>
    <lineage>
        <taxon>Bacteria</taxon>
        <taxon>Bacillati</taxon>
        <taxon>Actinomycetota</taxon>
        <taxon>Actinomycetes</taxon>
        <taxon>Kitasatosporales</taxon>
        <taxon>Streptomycetaceae</taxon>
        <taxon>Streptomyces</taxon>
    </lineage>
</organism>
<comment type="caution">
    <text evidence="1">The sequence shown here is derived from an EMBL/GenBank/DDBJ whole genome shotgun (WGS) entry which is preliminary data.</text>
</comment>
<dbReference type="InterPro" id="IPR036271">
    <property type="entry name" value="Tet_transcr_reg_TetR-rel_C_sf"/>
</dbReference>
<dbReference type="AlphaFoldDB" id="A0A918WUT0"/>
<accession>A0A918WUT0</accession>
<name>A0A918WUT0_9ACTN</name>
<dbReference type="Gene3D" id="1.10.357.10">
    <property type="entry name" value="Tetracycline Repressor, domain 2"/>
    <property type="match status" value="1"/>
</dbReference>
<reference evidence="1" key="1">
    <citation type="journal article" date="2014" name="Int. J. Syst. Evol. Microbiol.">
        <title>Complete genome sequence of Corynebacterium casei LMG S-19264T (=DSM 44701T), isolated from a smear-ripened cheese.</title>
        <authorList>
            <consortium name="US DOE Joint Genome Institute (JGI-PGF)"/>
            <person name="Walter F."/>
            <person name="Albersmeier A."/>
            <person name="Kalinowski J."/>
            <person name="Ruckert C."/>
        </authorList>
    </citation>
    <scope>NUCLEOTIDE SEQUENCE</scope>
    <source>
        <strain evidence="1">JCM 4637</strain>
    </source>
</reference>
<proteinExistence type="predicted"/>